<evidence type="ECO:0000313" key="1">
    <source>
        <dbReference type="EMBL" id="PWJ95143.1"/>
    </source>
</evidence>
<comment type="caution">
    <text evidence="1">The sequence shown here is derived from an EMBL/GenBank/DDBJ whole genome shotgun (WGS) entry which is preliminary data.</text>
</comment>
<proteinExistence type="predicted"/>
<name>A0AA45C745_9BACT</name>
<dbReference type="Proteomes" id="UP000245921">
    <property type="component" value="Unassembled WGS sequence"/>
</dbReference>
<evidence type="ECO:0000313" key="2">
    <source>
        <dbReference type="Proteomes" id="UP000245921"/>
    </source>
</evidence>
<accession>A0AA45C745</accession>
<dbReference type="AlphaFoldDB" id="A0AA45C745"/>
<keyword evidence="2" id="KW-1185">Reference proteome</keyword>
<organism evidence="1 2">
    <name type="scientific">Oceanotoga teriensis</name>
    <dbReference type="NCBI Taxonomy" id="515440"/>
    <lineage>
        <taxon>Bacteria</taxon>
        <taxon>Thermotogati</taxon>
        <taxon>Thermotogota</taxon>
        <taxon>Thermotogae</taxon>
        <taxon>Petrotogales</taxon>
        <taxon>Petrotogaceae</taxon>
        <taxon>Oceanotoga</taxon>
    </lineage>
</organism>
<gene>
    <name evidence="1" type="ORF">C7380_10798</name>
</gene>
<dbReference type="EMBL" id="QGGI01000007">
    <property type="protein sequence ID" value="PWJ95143.1"/>
    <property type="molecule type" value="Genomic_DNA"/>
</dbReference>
<sequence>MKKILYILLTLSILILLSSCILNEKELKKYEDDIKFSKLNTNSRNELVKLIYAAYNQGAECSYQELKKNESKMHNTKQVLAYYQYFMNEITLDETISKAFGERLSPTDFRLRNYVGNIIKNADDGSSTNWLIDYVDQEVPVKPQSTDRTFEELNPKKITNFDKKEMLTEKVEQIIKYTSEKGRFWDVWLKFYGQDYTESGKTYPKITPNESLTNQQIKEYAQYIVEMAYTYTHSDIMLNQSISESELWKKEIYFDHIPVELLLAVLTQESYLLPLTYRAEISGGKIYAVSFGLAHTLVNADNIVISKDHYDIGNGKSDQRNFETISKLYINKSGTEYEKYFSDWDLTMVRGSMIYSLTYLDIIYQKLIVEYE</sequence>
<protein>
    <recommendedName>
        <fullName evidence="3">Lipoprotein</fullName>
    </recommendedName>
</protein>
<reference evidence="1 2" key="1">
    <citation type="submission" date="2018-05" db="EMBL/GenBank/DDBJ databases">
        <title>Genomic Encyclopedia of Type Strains, Phase IV (KMG-IV): sequencing the most valuable type-strain genomes for metagenomic binning, comparative biology and taxonomic classification.</title>
        <authorList>
            <person name="Goeker M."/>
        </authorList>
    </citation>
    <scope>NUCLEOTIDE SEQUENCE [LARGE SCALE GENOMIC DNA]</scope>
    <source>
        <strain evidence="1 2">DSM 24906</strain>
    </source>
</reference>
<evidence type="ECO:0008006" key="3">
    <source>
        <dbReference type="Google" id="ProtNLM"/>
    </source>
</evidence>
<dbReference type="RefSeq" id="WP_109604677.1">
    <property type="nucleotide sequence ID" value="NZ_QGGI01000007.1"/>
</dbReference>
<dbReference type="PROSITE" id="PS51257">
    <property type="entry name" value="PROKAR_LIPOPROTEIN"/>
    <property type="match status" value="1"/>
</dbReference>